<dbReference type="InterPro" id="IPR013563">
    <property type="entry name" value="Oligopep_ABC_C"/>
</dbReference>
<dbReference type="GO" id="GO:0015833">
    <property type="term" value="P:peptide transport"/>
    <property type="evidence" value="ECO:0007669"/>
    <property type="project" value="InterPro"/>
</dbReference>
<keyword evidence="4" id="KW-1003">Cell membrane</keyword>
<evidence type="ECO:0000256" key="6">
    <source>
        <dbReference type="ARBA" id="ARBA00022840"/>
    </source>
</evidence>
<dbReference type="GO" id="GO:0005886">
    <property type="term" value="C:plasma membrane"/>
    <property type="evidence" value="ECO:0007669"/>
    <property type="project" value="UniProtKB-SubCell"/>
</dbReference>
<evidence type="ECO:0000256" key="3">
    <source>
        <dbReference type="ARBA" id="ARBA00022448"/>
    </source>
</evidence>
<comment type="similarity">
    <text evidence="2">Belongs to the ABC transporter superfamily.</text>
</comment>
<keyword evidence="7" id="KW-0472">Membrane</keyword>
<dbReference type="OrthoDB" id="4008250at2"/>
<evidence type="ECO:0000256" key="7">
    <source>
        <dbReference type="ARBA" id="ARBA00023136"/>
    </source>
</evidence>
<organism evidence="9 10">
    <name type="scientific">Leekyejoonella antrihumi</name>
    <dbReference type="NCBI Taxonomy" id="1660198"/>
    <lineage>
        <taxon>Bacteria</taxon>
        <taxon>Bacillati</taxon>
        <taxon>Actinomycetota</taxon>
        <taxon>Actinomycetes</taxon>
        <taxon>Micrococcales</taxon>
        <taxon>Dermacoccaceae</taxon>
        <taxon>Leekyejoonella</taxon>
    </lineage>
</organism>
<gene>
    <name evidence="9" type="ORF">FGL98_05430</name>
</gene>
<dbReference type="Pfam" id="PF08352">
    <property type="entry name" value="oligo_HPY"/>
    <property type="match status" value="2"/>
</dbReference>
<dbReference type="InterPro" id="IPR003593">
    <property type="entry name" value="AAA+_ATPase"/>
</dbReference>
<evidence type="ECO:0000313" key="10">
    <source>
        <dbReference type="Proteomes" id="UP000320244"/>
    </source>
</evidence>
<feature type="domain" description="ABC transporter" evidence="8">
    <location>
        <begin position="17"/>
        <end position="267"/>
    </location>
</feature>
<dbReference type="FunFam" id="3.40.50.300:FF:000016">
    <property type="entry name" value="Oligopeptide ABC transporter ATP-binding component"/>
    <property type="match status" value="2"/>
</dbReference>
<dbReference type="PROSITE" id="PS50893">
    <property type="entry name" value="ABC_TRANSPORTER_2"/>
    <property type="match status" value="2"/>
</dbReference>
<dbReference type="GO" id="GO:0005524">
    <property type="term" value="F:ATP binding"/>
    <property type="evidence" value="ECO:0007669"/>
    <property type="project" value="UniProtKB-KW"/>
</dbReference>
<dbReference type="NCBIfam" id="NF008453">
    <property type="entry name" value="PRK11308.1"/>
    <property type="match status" value="2"/>
</dbReference>
<dbReference type="InterPro" id="IPR027417">
    <property type="entry name" value="P-loop_NTPase"/>
</dbReference>
<dbReference type="SUPFAM" id="SSF52540">
    <property type="entry name" value="P-loop containing nucleoside triphosphate hydrolases"/>
    <property type="match status" value="2"/>
</dbReference>
<dbReference type="PROSITE" id="PS00211">
    <property type="entry name" value="ABC_TRANSPORTER_1"/>
    <property type="match status" value="2"/>
</dbReference>
<feature type="domain" description="ABC transporter" evidence="8">
    <location>
        <begin position="362"/>
        <end position="612"/>
    </location>
</feature>
<dbReference type="CDD" id="cd03257">
    <property type="entry name" value="ABC_NikE_OppD_transporters"/>
    <property type="match status" value="2"/>
</dbReference>
<dbReference type="EMBL" id="VCQV01000005">
    <property type="protein sequence ID" value="TWP37651.1"/>
    <property type="molecule type" value="Genomic_DNA"/>
</dbReference>
<name>A0A563E630_9MICO</name>
<evidence type="ECO:0000256" key="5">
    <source>
        <dbReference type="ARBA" id="ARBA00022741"/>
    </source>
</evidence>
<keyword evidence="10" id="KW-1185">Reference proteome</keyword>
<accession>A0A563E630</accession>
<evidence type="ECO:0000259" key="8">
    <source>
        <dbReference type="PROSITE" id="PS50893"/>
    </source>
</evidence>
<comment type="caution">
    <text evidence="9">The sequence shown here is derived from an EMBL/GenBank/DDBJ whole genome shotgun (WGS) entry which is preliminary data.</text>
</comment>
<evidence type="ECO:0000313" key="9">
    <source>
        <dbReference type="EMBL" id="TWP37651.1"/>
    </source>
</evidence>
<dbReference type="AlphaFoldDB" id="A0A563E630"/>
<evidence type="ECO:0000256" key="2">
    <source>
        <dbReference type="ARBA" id="ARBA00005417"/>
    </source>
</evidence>
<dbReference type="InterPro" id="IPR017871">
    <property type="entry name" value="ABC_transporter-like_CS"/>
</dbReference>
<sequence length="692" mass="75447">MSVGLHSVQEPEPEMVLEVEDLYTEIYLRRRVVHAVDGVSLSIRAGETLGIVGESGCGKSMTAMSIMQLLPPGGHITGGSVRLGGVDLLSLPESEMRKRRGSDIGMIFQDPLTSLNPTMTIGAQIAEAVHLHRDVSRAKAMDRAVEVLDMVGIAQARKRIEDYPHQFSGGMRQRVVIAIALACEPRLLIADEPTTALDVTIQAQILDLIERLRRELGMAVMLVTHDLGVIAGHADRVSVVYAGRVVENAGTDDLFARPQHRYTQALFNAMPERAGDSGESLLNIPGLPPDLSLPQTGCRFAARCQFAQSDCRASYPPLEEVAGSRSPGHRFACFHPVGKTAPIELVRTRFAERNNVEPVTLLQVEHLEKDFPITHGVLQRKIGAVSAVADVSFGVSRGRTFGLVGESGCGKTTTGRLLCGLDLPTNGVVRVEGADVARWKGKEGRRRRRSVQFMFQDSYASLDPRMRIGSILREPLEIQGIGNRRSQEKTVRELLGSVGLPYGARERYAHELSGGQRQRVGLARALALEPSLIVADEPVSALDVSVQAQILNLMRELQNTRDVTYVLISHDLGVVRYLSDTIGVMYLGKLVEIGPADDVYLHPAHPYTHGLIEAIPGVDPSRERQAVPVLGELPSAANPPSGCRFRTRCPFAQEICALEEPVLEPTGTAGHRVACHFPLKTGGPSPIRYRRT</sequence>
<dbReference type="PANTHER" id="PTHR43297:SF2">
    <property type="entry name" value="DIPEPTIDE TRANSPORT ATP-BINDING PROTEIN DPPD"/>
    <property type="match status" value="1"/>
</dbReference>
<protein>
    <submittedName>
        <fullName evidence="9">ABC transporter ATP-binding protein</fullName>
    </submittedName>
</protein>
<evidence type="ECO:0000256" key="1">
    <source>
        <dbReference type="ARBA" id="ARBA00004202"/>
    </source>
</evidence>
<dbReference type="Pfam" id="PF00005">
    <property type="entry name" value="ABC_tran"/>
    <property type="match status" value="2"/>
</dbReference>
<proteinExistence type="inferred from homology"/>
<dbReference type="InterPro" id="IPR050388">
    <property type="entry name" value="ABC_Ni/Peptide_Import"/>
</dbReference>
<dbReference type="NCBIfam" id="NF007739">
    <property type="entry name" value="PRK10419.1"/>
    <property type="match status" value="2"/>
</dbReference>
<dbReference type="PANTHER" id="PTHR43297">
    <property type="entry name" value="OLIGOPEPTIDE TRANSPORT ATP-BINDING PROTEIN APPD"/>
    <property type="match status" value="1"/>
</dbReference>
<dbReference type="Gene3D" id="3.40.50.300">
    <property type="entry name" value="P-loop containing nucleotide triphosphate hydrolases"/>
    <property type="match status" value="2"/>
</dbReference>
<dbReference type="InterPro" id="IPR003439">
    <property type="entry name" value="ABC_transporter-like_ATP-bd"/>
</dbReference>
<keyword evidence="5" id="KW-0547">Nucleotide-binding</keyword>
<keyword evidence="6 9" id="KW-0067">ATP-binding</keyword>
<reference evidence="9 10" key="1">
    <citation type="submission" date="2019-05" db="EMBL/GenBank/DDBJ databases">
        <authorList>
            <person name="Lee S.D."/>
        </authorList>
    </citation>
    <scope>NUCLEOTIDE SEQUENCE [LARGE SCALE GENOMIC DNA]</scope>
    <source>
        <strain evidence="9 10">C5-26</strain>
    </source>
</reference>
<dbReference type="SMART" id="SM00382">
    <property type="entry name" value="AAA"/>
    <property type="match status" value="2"/>
</dbReference>
<dbReference type="NCBIfam" id="TIGR01727">
    <property type="entry name" value="oligo_HPY"/>
    <property type="match status" value="2"/>
</dbReference>
<dbReference type="Proteomes" id="UP000320244">
    <property type="component" value="Unassembled WGS sequence"/>
</dbReference>
<dbReference type="GO" id="GO:0016887">
    <property type="term" value="F:ATP hydrolysis activity"/>
    <property type="evidence" value="ECO:0007669"/>
    <property type="project" value="InterPro"/>
</dbReference>
<keyword evidence="3" id="KW-0813">Transport</keyword>
<dbReference type="RefSeq" id="WP_146315718.1">
    <property type="nucleotide sequence ID" value="NZ_VCQV01000005.1"/>
</dbReference>
<evidence type="ECO:0000256" key="4">
    <source>
        <dbReference type="ARBA" id="ARBA00022475"/>
    </source>
</evidence>
<reference evidence="9 10" key="2">
    <citation type="submission" date="2019-08" db="EMBL/GenBank/DDBJ databases">
        <title>Jejuicoccus antrihumi gen. nov., sp. nov., a new member of the family Dermacoccaceae isolated from a cave.</title>
        <authorList>
            <person name="Schumann P."/>
            <person name="Kim I.S."/>
        </authorList>
    </citation>
    <scope>NUCLEOTIDE SEQUENCE [LARGE SCALE GENOMIC DNA]</scope>
    <source>
        <strain evidence="9 10">C5-26</strain>
    </source>
</reference>
<comment type="subcellular location">
    <subcellularLocation>
        <location evidence="1">Cell membrane</location>
        <topology evidence="1">Peripheral membrane protein</topology>
    </subcellularLocation>
</comment>